<dbReference type="PANTHER" id="PTHR33240">
    <property type="entry name" value="OS08G0508500 PROTEIN"/>
    <property type="match status" value="1"/>
</dbReference>
<gene>
    <name evidence="2" type="ORF">Cgig2_006391</name>
</gene>
<accession>A0A9Q1K605</accession>
<feature type="region of interest" description="Disordered" evidence="1">
    <location>
        <begin position="40"/>
        <end position="64"/>
    </location>
</feature>
<feature type="region of interest" description="Disordered" evidence="1">
    <location>
        <begin position="297"/>
        <end position="321"/>
    </location>
</feature>
<protein>
    <submittedName>
        <fullName evidence="2">Uncharacterized protein</fullName>
    </submittedName>
</protein>
<name>A0A9Q1K605_9CARY</name>
<organism evidence="2 3">
    <name type="scientific">Carnegiea gigantea</name>
    <dbReference type="NCBI Taxonomy" id="171969"/>
    <lineage>
        <taxon>Eukaryota</taxon>
        <taxon>Viridiplantae</taxon>
        <taxon>Streptophyta</taxon>
        <taxon>Embryophyta</taxon>
        <taxon>Tracheophyta</taxon>
        <taxon>Spermatophyta</taxon>
        <taxon>Magnoliopsida</taxon>
        <taxon>eudicotyledons</taxon>
        <taxon>Gunneridae</taxon>
        <taxon>Pentapetalae</taxon>
        <taxon>Caryophyllales</taxon>
        <taxon>Cactineae</taxon>
        <taxon>Cactaceae</taxon>
        <taxon>Cactoideae</taxon>
        <taxon>Echinocereeae</taxon>
        <taxon>Carnegiea</taxon>
    </lineage>
</organism>
<sequence>MTDTIMSQVFEQVKKAVEAANSARPLPYFDYMPTTGCEPSHRDAPVASHRHSKGAPHVEKTTPDDFGIETPQCLENGHTTTKCQELGKALHELADKGQIDCLLKRGPCFLRKEHEPTRPELRWEAQLRGAQQVLMAEQGSRVTVPTMVFEGGRPILYLQHSDPLVVEMKVAITIVWRILINTGSLVDIVTWDCLKKLTYQGREIVPLVHPILGFGGQEVNPTGVIRLLLCFGEKTMARNLEVDFLVVNVPSAYNVILGRPTLHKYDVDDGSVGMLQGDQQTARECYLASIRSLVEKTTKRGPVGPPPSDKKPQTTPPPPAETLVAPAELEWLRLEAVDGIKEILLDEERLERTVLLVERWRPLLNTPWSNSCRSTETFSPSAPRNAQN</sequence>
<evidence type="ECO:0000313" key="2">
    <source>
        <dbReference type="EMBL" id="KAJ8437287.1"/>
    </source>
</evidence>
<evidence type="ECO:0000256" key="1">
    <source>
        <dbReference type="SAM" id="MobiDB-lite"/>
    </source>
</evidence>
<dbReference type="Gene3D" id="2.40.70.10">
    <property type="entry name" value="Acid Proteases"/>
    <property type="match status" value="1"/>
</dbReference>
<dbReference type="OrthoDB" id="2919534at2759"/>
<comment type="caution">
    <text evidence="2">The sequence shown here is derived from an EMBL/GenBank/DDBJ whole genome shotgun (WGS) entry which is preliminary data.</text>
</comment>
<dbReference type="PANTHER" id="PTHR33240:SF17">
    <property type="entry name" value="EUKARYOTIC PEPTIDE CHAIN RELEASE FACTOR GTP-BINDING SUBUNIT-LIKE"/>
    <property type="match status" value="1"/>
</dbReference>
<dbReference type="CDD" id="cd00303">
    <property type="entry name" value="retropepsin_like"/>
    <property type="match status" value="1"/>
</dbReference>
<dbReference type="AlphaFoldDB" id="A0A9Q1K605"/>
<proteinExistence type="predicted"/>
<dbReference type="Proteomes" id="UP001153076">
    <property type="component" value="Unassembled WGS sequence"/>
</dbReference>
<evidence type="ECO:0000313" key="3">
    <source>
        <dbReference type="Proteomes" id="UP001153076"/>
    </source>
</evidence>
<reference evidence="2" key="1">
    <citation type="submission" date="2022-04" db="EMBL/GenBank/DDBJ databases">
        <title>Carnegiea gigantea Genome sequencing and assembly v2.</title>
        <authorList>
            <person name="Copetti D."/>
            <person name="Sanderson M.J."/>
            <person name="Burquez A."/>
            <person name="Wojciechowski M.F."/>
        </authorList>
    </citation>
    <scope>NUCLEOTIDE SEQUENCE</scope>
    <source>
        <strain evidence="2">SGP5-SGP5p</strain>
        <tissue evidence="2">Aerial part</tissue>
    </source>
</reference>
<dbReference type="SUPFAM" id="SSF50630">
    <property type="entry name" value="Acid proteases"/>
    <property type="match status" value="1"/>
</dbReference>
<keyword evidence="3" id="KW-1185">Reference proteome</keyword>
<dbReference type="EMBL" id="JAKOGI010000308">
    <property type="protein sequence ID" value="KAJ8437287.1"/>
    <property type="molecule type" value="Genomic_DNA"/>
</dbReference>
<dbReference type="InterPro" id="IPR021109">
    <property type="entry name" value="Peptidase_aspartic_dom_sf"/>
</dbReference>